<keyword evidence="2" id="KW-1185">Reference proteome</keyword>
<protein>
    <submittedName>
        <fullName evidence="1">Uncharacterized protein</fullName>
    </submittedName>
</protein>
<name>A0ABV5JTC6_9ACTN</name>
<dbReference type="RefSeq" id="WP_182631043.1">
    <property type="nucleotide sequence ID" value="NZ_JAALDM010000024.1"/>
</dbReference>
<proteinExistence type="predicted"/>
<evidence type="ECO:0000313" key="2">
    <source>
        <dbReference type="Proteomes" id="UP001589700"/>
    </source>
</evidence>
<comment type="caution">
    <text evidence="1">The sequence shown here is derived from an EMBL/GenBank/DDBJ whole genome shotgun (WGS) entry which is preliminary data.</text>
</comment>
<dbReference type="EMBL" id="JBHMDY010000008">
    <property type="protein sequence ID" value="MFB9260982.1"/>
    <property type="molecule type" value="Genomic_DNA"/>
</dbReference>
<organism evidence="1 2">
    <name type="scientific">Dietzia aerolata</name>
    <dbReference type="NCBI Taxonomy" id="595984"/>
    <lineage>
        <taxon>Bacteria</taxon>
        <taxon>Bacillati</taxon>
        <taxon>Actinomycetota</taxon>
        <taxon>Actinomycetes</taxon>
        <taxon>Mycobacteriales</taxon>
        <taxon>Dietziaceae</taxon>
        <taxon>Dietzia</taxon>
    </lineage>
</organism>
<sequence>MSRRIELTDRVQRIESIEQKLGITIQSIYAVWTSDEYSQQLTVNFDVLGGSADLDDGISLVASVYNDKNQLIGTSQSFIDEESFVGFESISLTLFDVLEPPALIRVTPKPF</sequence>
<dbReference type="Proteomes" id="UP001589700">
    <property type="component" value="Unassembled WGS sequence"/>
</dbReference>
<evidence type="ECO:0000313" key="1">
    <source>
        <dbReference type="EMBL" id="MFB9260982.1"/>
    </source>
</evidence>
<accession>A0ABV5JTC6</accession>
<reference evidence="1 2" key="1">
    <citation type="submission" date="2024-09" db="EMBL/GenBank/DDBJ databases">
        <authorList>
            <person name="Sun Q."/>
            <person name="Mori K."/>
        </authorList>
    </citation>
    <scope>NUCLEOTIDE SEQUENCE [LARGE SCALE GENOMIC DNA]</scope>
    <source>
        <strain evidence="1 2">CCM 7659</strain>
    </source>
</reference>
<gene>
    <name evidence="1" type="ORF">ACFFVD_14355</name>
</gene>